<organism evidence="3 4">
    <name type="scientific">Torulaspora globosa</name>
    <dbReference type="NCBI Taxonomy" id="48254"/>
    <lineage>
        <taxon>Eukaryota</taxon>
        <taxon>Fungi</taxon>
        <taxon>Dikarya</taxon>
        <taxon>Ascomycota</taxon>
        <taxon>Saccharomycotina</taxon>
        <taxon>Saccharomycetes</taxon>
        <taxon>Saccharomycetales</taxon>
        <taxon>Saccharomycetaceae</taxon>
        <taxon>Torulaspora</taxon>
    </lineage>
</organism>
<keyword evidence="4" id="KW-1185">Reference proteome</keyword>
<reference evidence="3 4" key="1">
    <citation type="submission" date="2020-06" db="EMBL/GenBank/DDBJ databases">
        <title>The yeast mating-type switching endonuclease HO is a domesticated member of an unorthodox homing genetic element family.</title>
        <authorList>
            <person name="Coughlan A.Y."/>
            <person name="Lombardi L."/>
            <person name="Braun-Galleani S."/>
            <person name="Martos A.R."/>
            <person name="Galeote V."/>
            <person name="Bigey F."/>
            <person name="Dequin S."/>
            <person name="Byrne K.P."/>
            <person name="Wolfe K.H."/>
        </authorList>
    </citation>
    <scope>NUCLEOTIDE SEQUENCE [LARGE SCALE GENOMIC DNA]</scope>
    <source>
        <strain evidence="3 4">CBS2947</strain>
    </source>
</reference>
<evidence type="ECO:0000259" key="2">
    <source>
        <dbReference type="Pfam" id="PF20994"/>
    </source>
</evidence>
<dbReference type="Proteomes" id="UP000510647">
    <property type="component" value="Chromosome 7"/>
</dbReference>
<feature type="coiled-coil region" evidence="1">
    <location>
        <begin position="187"/>
        <end position="214"/>
    </location>
</feature>
<sequence>MNGDLTDRGVKLLYRQRGSCSRHVLRSDSLPVIQGLEENDEPVLGDDPVLQEPVLQEPVWQDEPVLQDEPLNLELDPVQEPERVPEQEDRDDELYQYEFEKMPLRQLSSSITSITSIDVLISMLSNLFQNDLIPQATKQFESARDKHSKMMYKLDIRIFESVLEQLIKDFKDILDINMSNNELCYQLKQLVMAREDLNQELVQVRKETQELKCGGEWYQLQQEQSNLNERVHLNEQLNQLTATLNGELSLPSRPTPVVTNAAIDEFCQLVNPYNGVLAQIEKLEP</sequence>
<dbReference type="Pfam" id="PF20994">
    <property type="entry name" value="CENPU"/>
    <property type="match status" value="1"/>
</dbReference>
<dbReference type="AlphaFoldDB" id="A0A7H9HZV3"/>
<gene>
    <name evidence="3" type="ORF">HG537_0G03800</name>
</gene>
<keyword evidence="1" id="KW-0175">Coiled coil</keyword>
<dbReference type="InterPro" id="IPR048743">
    <property type="entry name" value="AME1"/>
</dbReference>
<evidence type="ECO:0000313" key="4">
    <source>
        <dbReference type="Proteomes" id="UP000510647"/>
    </source>
</evidence>
<name>A0A7H9HZV3_9SACH</name>
<dbReference type="OrthoDB" id="4067487at2759"/>
<feature type="domain" description="Inner kinetochore subunit AME1" evidence="2">
    <location>
        <begin position="96"/>
        <end position="283"/>
    </location>
</feature>
<protein>
    <recommendedName>
        <fullName evidence="2">Inner kinetochore subunit AME1 domain-containing protein</fullName>
    </recommendedName>
</protein>
<evidence type="ECO:0000313" key="3">
    <source>
        <dbReference type="EMBL" id="QLQ82125.1"/>
    </source>
</evidence>
<evidence type="ECO:0000256" key="1">
    <source>
        <dbReference type="SAM" id="Coils"/>
    </source>
</evidence>
<accession>A0A7H9HZV3</accession>
<proteinExistence type="predicted"/>
<dbReference type="EMBL" id="CP059273">
    <property type="protein sequence ID" value="QLQ82125.1"/>
    <property type="molecule type" value="Genomic_DNA"/>
</dbReference>